<dbReference type="SUPFAM" id="SSF52317">
    <property type="entry name" value="Class I glutamine amidotransferase-like"/>
    <property type="match status" value="1"/>
</dbReference>
<dbReference type="EMBL" id="RPGO01000033">
    <property type="protein sequence ID" value="RZB28943.1"/>
    <property type="molecule type" value="Genomic_DNA"/>
</dbReference>
<feature type="domain" description="DUF4785" evidence="10">
    <location>
        <begin position="1059"/>
        <end position="1132"/>
    </location>
</feature>
<evidence type="ECO:0000259" key="9">
    <source>
        <dbReference type="Pfam" id="PF07705"/>
    </source>
</evidence>
<feature type="domain" description="DUF4785" evidence="10">
    <location>
        <begin position="1181"/>
        <end position="1262"/>
    </location>
</feature>
<proteinExistence type="inferred from homology"/>
<sequence length="2035" mass="227116">MKSMRIFGLIVVLIVLWSVFSSIVLASDTSEKLMESVSEEDVQTIVNVKSSNELAKYKVAHYTGQNRSLFGITEPNEVTNLSWVDRIHNEIHSDINISENEIDVVDITYDDVSITGKSDVTAFDANNNKIEDSLEFKASGENVLKIDVIVLYNQSVDLTVTDYSLIDAEIKYDYSVINATVISIPCNRLYELSTIQDVKMVYEDHKVQAYLDSSVPVIKADTARIAYNVTGSNVTIAVIDTGIDDAHESLDDMDDNLATSDPKIIGFKDFVNFYPDPYDDHGHGTHCAGIAAGTGGPSVYKGVAPGAKLVGVKVLNKWGSGRESTIIAGIDWAVQNKDDYGIKIISMSLGRDYNNDGTTPMALACDAAVDAGIVVSVAAGNAGMWGGKTVGDPACAKKVITVGAIDDYMDIAYFSSRGPTADGRTKPEVCAVGVDVTSAEADTGNGYVPHGGTSMSTPHVAGVAALMLEYNPNLAPLEIKEILMDTAVDRGIIGPDNNYGWGVVDAMFALPMAIPQEHDIKVSLLFIPEYIKINKSIPINSTIFNNGLNNETNITVQLLINGSIDATKTITSLDSGTNCSVNFTWTHYEEGSYNVSVHAVPVPGESVTINNLASRGINVLSNIYIIGYDTTHGGRPSSWYIDIIDDIKSEGFIVSDITSGPISLSLLNNYDAIWIDERGGSWSTNEKSALATYVENGGGLFVEGDELGDPTIVNVFNMSYSGIQGYYGESTDISMHSITRGVSSIYFSPVNSLNVYSPAIDVARDVAGNKMIGVRRYGNGKVVVISDEVLAYIYNADNGIFGRNIFRWITLPPQAHDIEVLIDAPSIVGINVSAQINATIANTGLNSETDVIIDLLVDGTKLGSKTIPLIQNGTDTTINFNWTPTAVGYYNVSVYAEPVPGEGYVVNNLATRYVEVPKAVLTDIYADYGIDLDSDGLYDYLAIDVGVNVAKADFYYLYGDIETLNGFCITDARNNTYLSIGKQNITLLFNGIDIHRVDLNGPYTLTNLRLRDNYWNTIDRRLKAYNTSSYDSKEFQLPTAVFTDVYNDSGIDTDDDTFHNYLSIGIGVNVSESGNYRWYAELYDSYGNSIAYEGNSAYLENGTQIIKLNFDGLMIRKHKADGPYYLKYLRLYGDDYVQQDSRHDAYVTSYYEYTDFQPPGAEFNDIYSDYGEDKDEDELYNYLVINVGVNVRDDGDYRISGSLYEKGTYNSVDYDSNMTYLNKGNQTVQLRFDGIKLRQNEYNGTYDLKYLRLYNVTYTYPVPQPIGHPPAKEVPPLEKSETKATGNTNNFTVLYGEEFDYRRYACTTNHYNYTEFQKPPAEFTSGFNDYGLDTTNNSLYDYLVIEKGIEVREAGNYKLYGSLRAPSGQWLDSDSNHTYLNEGLHNVTLKFYGPSIYLSGDSGNFDVDMDLYDRDNGRWLGRATDTTFYYSYTDFDKPPEFTGNFSDYGLDTNNDTLYNHLVIEAEINVTKAGEYELSGNLQYYDEEEGYWWGIDSDWNRTYLDAGIHNITLQFDGIRIYNTEHNGSFRTWLSLYETEEWKHIDKMEYFTNDYDWTDFQKPPAEFNDVYSDHGIDIDGDGLYNYLTIDVGVNVTKAGNYIVEGRLNDCHGGYIEWRNNYTYLNTGNQTVKLDFEGIKIRQNKVNGTFDLKYLYLYNTTDWTQLDYIYDAYTTPYYNYTDFQRLPAEFNEFYSDNGTDTDGGGLYNNLTLDIGVNVTTAGSYRVYGYLYDITGYQIDYESNTTYLSTGSQTVQLNFEGIKIRQNGVNGPYNLKYLYLYNSSTGVQFDYIEDAYITSYYNYTDFQTIPPCYTYTKEYVTYDWDGISTPDQNWTGCDDCSYNYVLPWNFTFFCENHSSIQISTNGLITFLPDTSSHCCSPHLENTEAIAPFWGDLSQSCGEETNISVQDKGDRVVVVWYTGTCGGGCLNKDLFEVILYENGTIRFNYNYLNNIPYSVGAGISNSILYYTNTQGAGTSVVYTQARPPVKCIDAASVLEMAVRGKWSAEADINQDGKVSSVDALMILQAEVSPLFGGKIR</sequence>
<dbReference type="InterPro" id="IPR036852">
    <property type="entry name" value="Peptidase_S8/S53_dom_sf"/>
</dbReference>
<evidence type="ECO:0000313" key="11">
    <source>
        <dbReference type="EMBL" id="RZB28943.1"/>
    </source>
</evidence>
<dbReference type="InterPro" id="IPR051048">
    <property type="entry name" value="Peptidase_S8/S53_subtilisin"/>
</dbReference>
<evidence type="ECO:0000256" key="7">
    <source>
        <dbReference type="RuleBase" id="RU003355"/>
    </source>
</evidence>
<gene>
    <name evidence="11" type="ORF">AEth_01547</name>
</gene>
<keyword evidence="4 6" id="KW-0720">Serine protease</keyword>
<protein>
    <recommendedName>
        <fullName evidence="13">Dockerin domain-containing protein</fullName>
    </recommendedName>
</protein>
<dbReference type="PROSITE" id="PS51892">
    <property type="entry name" value="SUBTILASE"/>
    <property type="match status" value="1"/>
</dbReference>
<evidence type="ECO:0000256" key="2">
    <source>
        <dbReference type="ARBA" id="ARBA00022670"/>
    </source>
</evidence>
<feature type="domain" description="DUF4785" evidence="10">
    <location>
        <begin position="1705"/>
        <end position="1779"/>
    </location>
</feature>
<dbReference type="InterPro" id="IPR029062">
    <property type="entry name" value="Class_I_gatase-like"/>
</dbReference>
<dbReference type="PANTHER" id="PTHR43399">
    <property type="entry name" value="SUBTILISIN-RELATED"/>
    <property type="match status" value="1"/>
</dbReference>
<keyword evidence="2 6" id="KW-0645">Protease</keyword>
<evidence type="ECO:0000256" key="1">
    <source>
        <dbReference type="ARBA" id="ARBA00011073"/>
    </source>
</evidence>
<dbReference type="PANTHER" id="PTHR43399:SF4">
    <property type="entry name" value="CELL WALL-ASSOCIATED PROTEASE"/>
    <property type="match status" value="1"/>
</dbReference>
<dbReference type="Pfam" id="PF07705">
    <property type="entry name" value="CARDB"/>
    <property type="match status" value="2"/>
</dbReference>
<dbReference type="Gene3D" id="3.30.70.80">
    <property type="entry name" value="Peptidase S8 propeptide/proteinase inhibitor I9"/>
    <property type="match status" value="1"/>
</dbReference>
<evidence type="ECO:0000256" key="4">
    <source>
        <dbReference type="ARBA" id="ARBA00022825"/>
    </source>
</evidence>
<evidence type="ECO:0000259" key="10">
    <source>
        <dbReference type="Pfam" id="PF20943"/>
    </source>
</evidence>
<dbReference type="Pfam" id="PF20943">
    <property type="entry name" value="DUF4785_3rd"/>
    <property type="match status" value="3"/>
</dbReference>
<feature type="domain" description="Peptidase S8/S53" evidence="8">
    <location>
        <begin position="231"/>
        <end position="502"/>
    </location>
</feature>
<dbReference type="Pfam" id="PF00082">
    <property type="entry name" value="Peptidase_S8"/>
    <property type="match status" value="1"/>
</dbReference>
<dbReference type="Proteomes" id="UP000291831">
    <property type="component" value="Unassembled WGS sequence"/>
</dbReference>
<dbReference type="PRINTS" id="PR00723">
    <property type="entry name" value="SUBTILISIN"/>
</dbReference>
<dbReference type="InterPro" id="IPR037045">
    <property type="entry name" value="S8pro/Inhibitor_I9_sf"/>
</dbReference>
<dbReference type="InterPro" id="IPR013783">
    <property type="entry name" value="Ig-like_fold"/>
</dbReference>
<accession>A0A8B3S134</accession>
<comment type="caution">
    <text evidence="11">The sequence shown here is derived from an EMBL/GenBank/DDBJ whole genome shotgun (WGS) entry which is preliminary data.</text>
</comment>
<feature type="active site" description="Charge relay system" evidence="5 6">
    <location>
        <position position="283"/>
    </location>
</feature>
<feature type="domain" description="CARDB" evidence="9">
    <location>
        <begin position="519"/>
        <end position="600"/>
    </location>
</feature>
<dbReference type="SUPFAM" id="SSF52743">
    <property type="entry name" value="Subtilisin-like"/>
    <property type="match status" value="1"/>
</dbReference>
<dbReference type="InterPro" id="IPR023827">
    <property type="entry name" value="Peptidase_S8_Asp-AS"/>
</dbReference>
<dbReference type="Gene3D" id="2.60.40.10">
    <property type="entry name" value="Immunoglobulins"/>
    <property type="match status" value="2"/>
</dbReference>
<feature type="active site" description="Charge relay system" evidence="5 6">
    <location>
        <position position="240"/>
    </location>
</feature>
<organism evidence="11 12">
    <name type="scientific">Candidatus Argoarchaeum ethanivorans</name>
    <dbReference type="NCBI Taxonomy" id="2608793"/>
    <lineage>
        <taxon>Archaea</taxon>
        <taxon>Methanobacteriati</taxon>
        <taxon>Methanobacteriota</taxon>
        <taxon>Stenosarchaea group</taxon>
        <taxon>Methanomicrobia</taxon>
        <taxon>Methanosarcinales</taxon>
        <taxon>Methanosarcinales incertae sedis</taxon>
        <taxon>GOM Arc I cluster</taxon>
        <taxon>Candidatus Argoarchaeum</taxon>
    </lineage>
</organism>
<dbReference type="PROSITE" id="PS00137">
    <property type="entry name" value="SUBTILASE_HIS"/>
    <property type="match status" value="1"/>
</dbReference>
<dbReference type="InterPro" id="IPR015500">
    <property type="entry name" value="Peptidase_S8_subtilisin-rel"/>
</dbReference>
<feature type="domain" description="CARDB" evidence="9">
    <location>
        <begin position="820"/>
        <end position="898"/>
    </location>
</feature>
<name>A0A8B3S134_9EURY</name>
<dbReference type="PROSITE" id="PS00136">
    <property type="entry name" value="SUBTILASE_ASP"/>
    <property type="match status" value="1"/>
</dbReference>
<evidence type="ECO:0000256" key="6">
    <source>
        <dbReference type="PROSITE-ProRule" id="PRU01240"/>
    </source>
</evidence>
<comment type="similarity">
    <text evidence="1 6 7">Belongs to the peptidase S8 family.</text>
</comment>
<dbReference type="InterPro" id="IPR023828">
    <property type="entry name" value="Peptidase_S8_Ser-AS"/>
</dbReference>
<dbReference type="InterPro" id="IPR048295">
    <property type="entry name" value="DUF4785_C"/>
</dbReference>
<evidence type="ECO:0000256" key="3">
    <source>
        <dbReference type="ARBA" id="ARBA00022801"/>
    </source>
</evidence>
<dbReference type="Gene3D" id="3.40.50.200">
    <property type="entry name" value="Peptidase S8/S53 domain"/>
    <property type="match status" value="1"/>
</dbReference>
<evidence type="ECO:0000313" key="12">
    <source>
        <dbReference type="Proteomes" id="UP000291831"/>
    </source>
</evidence>
<reference evidence="12" key="1">
    <citation type="submission" date="2019-01" db="EMBL/GenBank/DDBJ databases">
        <title>Anaerobic oxidation of ethane by archaea from a marine hydrocarbon seep.</title>
        <authorList>
            <person name="Musat F."/>
        </authorList>
    </citation>
    <scope>NUCLEOTIDE SEQUENCE [LARGE SCALE GENOMIC DNA]</scope>
</reference>
<feature type="active site" description="Charge relay system" evidence="5 6">
    <location>
        <position position="454"/>
    </location>
</feature>
<evidence type="ECO:0008006" key="13">
    <source>
        <dbReference type="Google" id="ProtNLM"/>
    </source>
</evidence>
<evidence type="ECO:0000256" key="5">
    <source>
        <dbReference type="PIRSR" id="PIRSR615500-1"/>
    </source>
</evidence>
<dbReference type="GO" id="GO:0004252">
    <property type="term" value="F:serine-type endopeptidase activity"/>
    <property type="evidence" value="ECO:0007669"/>
    <property type="project" value="UniProtKB-UniRule"/>
</dbReference>
<dbReference type="GO" id="GO:0006508">
    <property type="term" value="P:proteolysis"/>
    <property type="evidence" value="ECO:0007669"/>
    <property type="project" value="UniProtKB-KW"/>
</dbReference>
<evidence type="ECO:0000259" key="8">
    <source>
        <dbReference type="Pfam" id="PF00082"/>
    </source>
</evidence>
<dbReference type="InterPro" id="IPR011635">
    <property type="entry name" value="CARDB"/>
</dbReference>
<dbReference type="InterPro" id="IPR000209">
    <property type="entry name" value="Peptidase_S8/S53_dom"/>
</dbReference>
<dbReference type="PROSITE" id="PS00138">
    <property type="entry name" value="SUBTILASE_SER"/>
    <property type="match status" value="1"/>
</dbReference>
<keyword evidence="3 6" id="KW-0378">Hydrolase</keyword>
<dbReference type="CDD" id="cd07487">
    <property type="entry name" value="Peptidases_S8_1"/>
    <property type="match status" value="1"/>
</dbReference>
<dbReference type="InterPro" id="IPR022398">
    <property type="entry name" value="Peptidase_S8_His-AS"/>
</dbReference>